<proteinExistence type="predicted"/>
<organism evidence="2 3">
    <name type="scientific">Actinomadura vinacea</name>
    <dbReference type="NCBI Taxonomy" id="115336"/>
    <lineage>
        <taxon>Bacteria</taxon>
        <taxon>Bacillati</taxon>
        <taxon>Actinomycetota</taxon>
        <taxon>Actinomycetes</taxon>
        <taxon>Streptosporangiales</taxon>
        <taxon>Thermomonosporaceae</taxon>
        <taxon>Actinomadura</taxon>
    </lineage>
</organism>
<name>A0ABP5VBC2_9ACTN</name>
<keyword evidence="3" id="KW-1185">Reference proteome</keyword>
<gene>
    <name evidence="2" type="ORF">GCM10010191_01690</name>
</gene>
<accession>A0ABP5VBC2</accession>
<dbReference type="Proteomes" id="UP001501231">
    <property type="component" value="Unassembled WGS sequence"/>
</dbReference>
<evidence type="ECO:0000313" key="3">
    <source>
        <dbReference type="Proteomes" id="UP001501231"/>
    </source>
</evidence>
<comment type="caution">
    <text evidence="2">The sequence shown here is derived from an EMBL/GenBank/DDBJ whole genome shotgun (WGS) entry which is preliminary data.</text>
</comment>
<sequence length="70" mass="7656">MGTDVKKGDIINWSSNLKTAIVDKPGQRPSPLARGDRPTRRGRPIPPGLRFREESGVRGPVPAAARIMRP</sequence>
<evidence type="ECO:0000256" key="1">
    <source>
        <dbReference type="SAM" id="MobiDB-lite"/>
    </source>
</evidence>
<reference evidence="3" key="1">
    <citation type="journal article" date="2019" name="Int. J. Syst. Evol. Microbiol.">
        <title>The Global Catalogue of Microorganisms (GCM) 10K type strain sequencing project: providing services to taxonomists for standard genome sequencing and annotation.</title>
        <authorList>
            <consortium name="The Broad Institute Genomics Platform"/>
            <consortium name="The Broad Institute Genome Sequencing Center for Infectious Disease"/>
            <person name="Wu L."/>
            <person name="Ma J."/>
        </authorList>
    </citation>
    <scope>NUCLEOTIDE SEQUENCE [LARGE SCALE GENOMIC DNA]</scope>
    <source>
        <strain evidence="3">JCM 3325</strain>
    </source>
</reference>
<dbReference type="EMBL" id="BAAARW010000001">
    <property type="protein sequence ID" value="GAA2398604.1"/>
    <property type="molecule type" value="Genomic_DNA"/>
</dbReference>
<evidence type="ECO:0000313" key="2">
    <source>
        <dbReference type="EMBL" id="GAA2398604.1"/>
    </source>
</evidence>
<protein>
    <submittedName>
        <fullName evidence="2">Uncharacterized protein</fullName>
    </submittedName>
</protein>
<feature type="region of interest" description="Disordered" evidence="1">
    <location>
        <begin position="21"/>
        <end position="70"/>
    </location>
</feature>